<evidence type="ECO:0000256" key="1">
    <source>
        <dbReference type="SAM" id="MobiDB-lite"/>
    </source>
</evidence>
<accession>A0A7N2LBG0</accession>
<dbReference type="Proteomes" id="UP000594261">
    <property type="component" value="Chromosome 3"/>
</dbReference>
<dbReference type="Gramene" id="QL03p068707:mrna">
    <property type="protein sequence ID" value="QL03p068707:mrna"/>
    <property type="gene ID" value="QL03p068707"/>
</dbReference>
<proteinExistence type="predicted"/>
<dbReference type="EMBL" id="LRBV02000003">
    <property type="status" value="NOT_ANNOTATED_CDS"/>
    <property type="molecule type" value="Genomic_DNA"/>
</dbReference>
<evidence type="ECO:0000313" key="3">
    <source>
        <dbReference type="EnsemblPlants" id="QL03p068707:mrna"/>
    </source>
</evidence>
<dbReference type="RefSeq" id="XP_030956332.1">
    <property type="nucleotide sequence ID" value="XM_031100472.1"/>
</dbReference>
<dbReference type="EnsemblPlants" id="QL03p068707:mrna">
    <property type="protein sequence ID" value="QL03p068707:mrna"/>
    <property type="gene ID" value="QL03p068707"/>
</dbReference>
<dbReference type="OrthoDB" id="1529596at2759"/>
<reference evidence="3" key="2">
    <citation type="submission" date="2021-01" db="UniProtKB">
        <authorList>
            <consortium name="EnsemblPlants"/>
        </authorList>
    </citation>
    <scope>IDENTIFICATION</scope>
</reference>
<evidence type="ECO:0000256" key="2">
    <source>
        <dbReference type="SAM" id="Phobius"/>
    </source>
</evidence>
<reference evidence="3 4" key="1">
    <citation type="journal article" date="2016" name="G3 (Bethesda)">
        <title>First Draft Assembly and Annotation of the Genome of a California Endemic Oak Quercus lobata Nee (Fagaceae).</title>
        <authorList>
            <person name="Sork V.L."/>
            <person name="Fitz-Gibbon S.T."/>
            <person name="Puiu D."/>
            <person name="Crepeau M."/>
            <person name="Gugger P.F."/>
            <person name="Sherman R."/>
            <person name="Stevens K."/>
            <person name="Langley C.H."/>
            <person name="Pellegrini M."/>
            <person name="Salzberg S.L."/>
        </authorList>
    </citation>
    <scope>NUCLEOTIDE SEQUENCE [LARGE SCALE GENOMIC DNA]</scope>
    <source>
        <strain evidence="3 4">cv. SW786</strain>
    </source>
</reference>
<dbReference type="GeneID" id="115978639"/>
<dbReference type="PANTHER" id="PTHR33474:SF2">
    <property type="entry name" value="TRANSMEMBRANE PROTEIN"/>
    <property type="match status" value="1"/>
</dbReference>
<feature type="region of interest" description="Disordered" evidence="1">
    <location>
        <begin position="83"/>
        <end position="102"/>
    </location>
</feature>
<dbReference type="AlphaFoldDB" id="A0A7N2LBG0"/>
<protein>
    <submittedName>
        <fullName evidence="3">Uncharacterized protein</fullName>
    </submittedName>
</protein>
<dbReference type="PANTHER" id="PTHR33474">
    <property type="entry name" value="TRANSMEMBRANE PROTEIN"/>
    <property type="match status" value="1"/>
</dbReference>
<dbReference type="InParanoid" id="A0A7N2LBG0"/>
<dbReference type="KEGG" id="qlo:115978639"/>
<keyword evidence="2" id="KW-0812">Transmembrane</keyword>
<evidence type="ECO:0000313" key="4">
    <source>
        <dbReference type="Proteomes" id="UP000594261"/>
    </source>
</evidence>
<keyword evidence="4" id="KW-1185">Reference proteome</keyword>
<sequence length="102" mass="11433">MIIIINLCLMRMAGNTLHLLLIILILVFSNFFFLDAVPILPRGRSLLHASQDIVASRSIHRASTKQYEEEELTHGRNDLEFTDYPGSGANNHHTPTPPAVKV</sequence>
<dbReference type="OMA" id="GANDHHT"/>
<name>A0A7N2LBG0_QUELO</name>
<feature type="transmembrane region" description="Helical" evidence="2">
    <location>
        <begin position="19"/>
        <end position="40"/>
    </location>
</feature>
<dbReference type="FunCoup" id="A0A7N2LBG0">
    <property type="interactions" value="40"/>
</dbReference>
<organism evidence="3 4">
    <name type="scientific">Quercus lobata</name>
    <name type="common">Valley oak</name>
    <dbReference type="NCBI Taxonomy" id="97700"/>
    <lineage>
        <taxon>Eukaryota</taxon>
        <taxon>Viridiplantae</taxon>
        <taxon>Streptophyta</taxon>
        <taxon>Embryophyta</taxon>
        <taxon>Tracheophyta</taxon>
        <taxon>Spermatophyta</taxon>
        <taxon>Magnoliopsida</taxon>
        <taxon>eudicotyledons</taxon>
        <taxon>Gunneridae</taxon>
        <taxon>Pentapetalae</taxon>
        <taxon>rosids</taxon>
        <taxon>fabids</taxon>
        <taxon>Fagales</taxon>
        <taxon>Fagaceae</taxon>
        <taxon>Quercus</taxon>
    </lineage>
</organism>
<gene>
    <name evidence="3" type="primary">LOC115978639</name>
</gene>
<keyword evidence="2" id="KW-0472">Membrane</keyword>
<keyword evidence="2" id="KW-1133">Transmembrane helix</keyword>